<dbReference type="PANTHER" id="PTHR42784:SF1">
    <property type="entry name" value="PYRANOSE 2-OXIDASE"/>
    <property type="match status" value="1"/>
</dbReference>
<name>A0A5N7DKF9_9EURO</name>
<dbReference type="PANTHER" id="PTHR42784">
    <property type="entry name" value="PYRANOSE 2-OXIDASE"/>
    <property type="match status" value="1"/>
</dbReference>
<dbReference type="EMBL" id="ML736756">
    <property type="protein sequence ID" value="KAE8406038.1"/>
    <property type="molecule type" value="Genomic_DNA"/>
</dbReference>
<keyword evidence="4" id="KW-0274">FAD</keyword>
<dbReference type="InterPro" id="IPR051473">
    <property type="entry name" value="P2Ox-like"/>
</dbReference>
<dbReference type="Gene3D" id="3.50.50.60">
    <property type="entry name" value="FAD/NAD(P)-binding domain"/>
    <property type="match status" value="2"/>
</dbReference>
<evidence type="ECO:0000256" key="1">
    <source>
        <dbReference type="ARBA" id="ARBA00001974"/>
    </source>
</evidence>
<accession>A0A5N7DKF9</accession>
<proteinExistence type="inferred from homology"/>
<dbReference type="GeneID" id="43671476"/>
<dbReference type="InterPro" id="IPR036188">
    <property type="entry name" value="FAD/NAD-bd_sf"/>
</dbReference>
<reference evidence="7 8" key="1">
    <citation type="submission" date="2019-04" db="EMBL/GenBank/DDBJ databases">
        <authorList>
            <consortium name="DOE Joint Genome Institute"/>
            <person name="Mondo S."/>
            <person name="Kjaerbolling I."/>
            <person name="Vesth T."/>
            <person name="Frisvad J.C."/>
            <person name="Nybo J.L."/>
            <person name="Theobald S."/>
            <person name="Kildgaard S."/>
            <person name="Isbrandt T."/>
            <person name="Kuo A."/>
            <person name="Sato A."/>
            <person name="Lyhne E.K."/>
            <person name="Kogle M.E."/>
            <person name="Wiebenga A."/>
            <person name="Kun R.S."/>
            <person name="Lubbers R.J."/>
            <person name="Makela M.R."/>
            <person name="Barry K."/>
            <person name="Chovatia M."/>
            <person name="Clum A."/>
            <person name="Daum C."/>
            <person name="Haridas S."/>
            <person name="He G."/>
            <person name="LaButti K."/>
            <person name="Lipzen A."/>
            <person name="Riley R."/>
            <person name="Salamov A."/>
            <person name="Simmons B.A."/>
            <person name="Magnuson J.K."/>
            <person name="Henrissat B."/>
            <person name="Mortensen U.H."/>
            <person name="Larsen T.O."/>
            <person name="Devries R.P."/>
            <person name="Grigoriev I.V."/>
            <person name="Machida M."/>
            <person name="Baker S.E."/>
            <person name="Andersen M.R."/>
            <person name="Cantor M.N."/>
            <person name="Hua S.X."/>
        </authorList>
    </citation>
    <scope>NUCLEOTIDE SEQUENCE [LARGE SCALE GENOMIC DNA]</scope>
    <source>
        <strain evidence="7 8">CBS 119388</strain>
    </source>
</reference>
<keyword evidence="5" id="KW-0560">Oxidoreductase</keyword>
<feature type="domain" description="Glucose-methanol-choline oxidoreductase C-terminal" evidence="6">
    <location>
        <begin position="507"/>
        <end position="551"/>
    </location>
</feature>
<dbReference type="SUPFAM" id="SSF51905">
    <property type="entry name" value="FAD/NAD(P)-binding domain"/>
    <property type="match status" value="1"/>
</dbReference>
<sequence>MDAYLTNDVELVAHLSKQNHYDYVVVGSGFGGGVLAQKLVEGKDGKAPKVLVIEKGGLSFSTHCLNTARPSWQVGSVQGPSQDNDVVYNAVKQKVHTAAGSDPFLGGPVYCLGGRSNVWGLFSPQENPEQTQNFFPEKISKYLNEKGYKEAFKLLTNDSQKNPDQIYPKWKKDEQSPSIDLTGGQMATAIKAVEDALGEWDRTGVEVSAAPMAAQFSSSKPYDFPQGAYSTVDRLLQLSYARSPNLTILTNVEGLSFSYQPPKNSGGSYTVDTLTVRDSSNRKELSIHAKLGIILCAGTLDTARIALRSELQKLNPLVGKGLTDHEIWGVRLVKEKNHNQNLIHPLKLQSEITIDDSMNSKVLLNVAVNANTFLGRSSTVYSPPTQCYDPTGHRLNRPPAQLQEDPENSCNNNTVNVTFQYCAELDDSSEVYNIPAETPVVYIRRANPDIDVRHSKMQQIASSIFRKILDITRIPDLRLTLVPFGAVAHEVGTMRLQRPKKHTDSVSNKEDKYVVDDEYRVRNFDNLYVCDLSIFPVSPPANPSLTLAAMALQLADNLLNRVP</sequence>
<evidence type="ECO:0000256" key="3">
    <source>
        <dbReference type="ARBA" id="ARBA00022630"/>
    </source>
</evidence>
<dbReference type="RefSeq" id="XP_031943357.1">
    <property type="nucleotide sequence ID" value="XM_032086785.1"/>
</dbReference>
<dbReference type="InterPro" id="IPR007867">
    <property type="entry name" value="GMC_OxRtase_C"/>
</dbReference>
<keyword evidence="3" id="KW-0285">Flavoprotein</keyword>
<evidence type="ECO:0000256" key="2">
    <source>
        <dbReference type="ARBA" id="ARBA00010790"/>
    </source>
</evidence>
<comment type="similarity">
    <text evidence="2">Belongs to the GMC oxidoreductase family.</text>
</comment>
<dbReference type="AlphaFoldDB" id="A0A5N7DKF9"/>
<keyword evidence="8" id="KW-1185">Reference proteome</keyword>
<protein>
    <recommendedName>
        <fullName evidence="6">Glucose-methanol-choline oxidoreductase C-terminal domain-containing protein</fullName>
    </recommendedName>
</protein>
<evidence type="ECO:0000313" key="7">
    <source>
        <dbReference type="EMBL" id="KAE8406038.1"/>
    </source>
</evidence>
<comment type="cofactor">
    <cofactor evidence="1">
        <name>FAD</name>
        <dbReference type="ChEBI" id="CHEBI:57692"/>
    </cofactor>
</comment>
<dbReference type="OrthoDB" id="269227at2759"/>
<dbReference type="Pfam" id="PF05199">
    <property type="entry name" value="GMC_oxred_C"/>
    <property type="match status" value="1"/>
</dbReference>
<dbReference type="GO" id="GO:0016614">
    <property type="term" value="F:oxidoreductase activity, acting on CH-OH group of donors"/>
    <property type="evidence" value="ECO:0007669"/>
    <property type="project" value="InterPro"/>
</dbReference>
<gene>
    <name evidence="7" type="ORF">BDV37DRAFT_281280</name>
</gene>
<evidence type="ECO:0000259" key="6">
    <source>
        <dbReference type="Pfam" id="PF05199"/>
    </source>
</evidence>
<dbReference type="Proteomes" id="UP000325579">
    <property type="component" value="Unassembled WGS sequence"/>
</dbReference>
<organism evidence="7 8">
    <name type="scientific">Aspergillus pseudonomiae</name>
    <dbReference type="NCBI Taxonomy" id="1506151"/>
    <lineage>
        <taxon>Eukaryota</taxon>
        <taxon>Fungi</taxon>
        <taxon>Dikarya</taxon>
        <taxon>Ascomycota</taxon>
        <taxon>Pezizomycotina</taxon>
        <taxon>Eurotiomycetes</taxon>
        <taxon>Eurotiomycetidae</taxon>
        <taxon>Eurotiales</taxon>
        <taxon>Aspergillaceae</taxon>
        <taxon>Aspergillus</taxon>
        <taxon>Aspergillus subgen. Circumdati</taxon>
    </lineage>
</organism>
<evidence type="ECO:0000256" key="5">
    <source>
        <dbReference type="ARBA" id="ARBA00023002"/>
    </source>
</evidence>
<evidence type="ECO:0000256" key="4">
    <source>
        <dbReference type="ARBA" id="ARBA00022827"/>
    </source>
</evidence>
<evidence type="ECO:0000313" key="8">
    <source>
        <dbReference type="Proteomes" id="UP000325579"/>
    </source>
</evidence>